<dbReference type="Proteomes" id="UP001161099">
    <property type="component" value="Unassembled WGS sequence"/>
</dbReference>
<comment type="caution">
    <text evidence="2">The sequence shown here is derived from an EMBL/GenBank/DDBJ whole genome shotgun (WGS) entry which is preliminary data.</text>
</comment>
<dbReference type="AlphaFoldDB" id="A0AA42IHB4"/>
<evidence type="ECO:0000313" key="3">
    <source>
        <dbReference type="Proteomes" id="UP001161099"/>
    </source>
</evidence>
<dbReference type="Gene3D" id="2.40.10.10">
    <property type="entry name" value="Trypsin-like serine proteases"/>
    <property type="match status" value="2"/>
</dbReference>
<organism evidence="2 3">
    <name type="scientific">Acinetobacter johnsonii</name>
    <dbReference type="NCBI Taxonomy" id="40214"/>
    <lineage>
        <taxon>Bacteria</taxon>
        <taxon>Pseudomonadati</taxon>
        <taxon>Pseudomonadota</taxon>
        <taxon>Gammaproteobacteria</taxon>
        <taxon>Moraxellales</taxon>
        <taxon>Moraxellaceae</taxon>
        <taxon>Acinetobacter</taxon>
    </lineage>
</organism>
<keyword evidence="2" id="KW-0645">Protease</keyword>
<dbReference type="Pfam" id="PF20280">
    <property type="entry name" value="CTD4"/>
    <property type="match status" value="1"/>
</dbReference>
<dbReference type="Pfam" id="PF13365">
    <property type="entry name" value="Trypsin_2"/>
    <property type="match status" value="1"/>
</dbReference>
<feature type="domain" description="ABC-three component systems C-terminal" evidence="1">
    <location>
        <begin position="192"/>
        <end position="409"/>
    </location>
</feature>
<evidence type="ECO:0000259" key="1">
    <source>
        <dbReference type="Pfam" id="PF20280"/>
    </source>
</evidence>
<reference evidence="2" key="1">
    <citation type="submission" date="2022-09" db="EMBL/GenBank/DDBJ databases">
        <title>Intensive care unit water sources are persistently colonized with multi-drug resistant bacteria and are the site of extensive horizontal gene transfer of antibiotic resistance genes.</title>
        <authorList>
            <person name="Diorio-Toth L."/>
        </authorList>
    </citation>
    <scope>NUCLEOTIDE SEQUENCE</scope>
    <source>
        <strain evidence="2">GD03851</strain>
    </source>
</reference>
<dbReference type="InterPro" id="IPR043504">
    <property type="entry name" value="Peptidase_S1_PA_chymotrypsin"/>
</dbReference>
<dbReference type="GO" id="GO:0006508">
    <property type="term" value="P:proteolysis"/>
    <property type="evidence" value="ECO:0007669"/>
    <property type="project" value="UniProtKB-KW"/>
</dbReference>
<protein>
    <submittedName>
        <fullName evidence="2">Serine protease</fullName>
    </submittedName>
</protein>
<dbReference type="InterPro" id="IPR046916">
    <property type="entry name" value="ABC-3C_CTD4"/>
</dbReference>
<dbReference type="InterPro" id="IPR009003">
    <property type="entry name" value="Peptidase_S1_PA"/>
</dbReference>
<keyword evidence="2" id="KW-0378">Hydrolase</keyword>
<gene>
    <name evidence="2" type="ORF">N5D11_15970</name>
</gene>
<dbReference type="EMBL" id="JAOCDR010000069">
    <property type="protein sequence ID" value="MDH0657587.1"/>
    <property type="molecule type" value="Genomic_DNA"/>
</dbReference>
<dbReference type="SUPFAM" id="SSF50494">
    <property type="entry name" value="Trypsin-like serine proteases"/>
    <property type="match status" value="1"/>
</dbReference>
<sequence length="437" mass="49549">MKSDSETTIYEIMQSYCVRVNGGSGVLVNAMTIEYSYVLTAAHVIKDLLEHEVIDFQGNNLEVLGVLKYSEDYDPVTSLYDYAILKVNYQPHVEQKTLAASDLLHRTDLTLVGCPTTERASQDPIKFYDGHMTNVINDLIIFTIDVIPDKATISGMSGGGIYNIRDGLAFLVGVEFQMDSIDQDQQYGRVQCHSLVKFEEIIKIHECAPIIPAHLECFSILLEKTFTFNVIHQTNTQNLKIALEQFTNSLITNAMPPPYEIMEQYDLQLLVDLNNTDELKSRDLWIAYLEYLVICALIDNVGTTNTDYIKSIERKRRLLYSSNSRNWISNLEELLKTARKILDKDGTLIIASPDKAAEILPPNFELSRVINDIANVPNQGPFTIDTVEASIYNSFTLTHLEALYNRCVIKSEFEYKAVSSGIEQLKLFKDKLNEIIK</sequence>
<accession>A0AA42IHB4</accession>
<dbReference type="GO" id="GO:0008233">
    <property type="term" value="F:peptidase activity"/>
    <property type="evidence" value="ECO:0007669"/>
    <property type="project" value="UniProtKB-KW"/>
</dbReference>
<dbReference type="RefSeq" id="WP_227556870.1">
    <property type="nucleotide sequence ID" value="NZ_CP068195.1"/>
</dbReference>
<proteinExistence type="predicted"/>
<evidence type="ECO:0000313" key="2">
    <source>
        <dbReference type="EMBL" id="MDH0657587.1"/>
    </source>
</evidence>
<name>A0AA42IHB4_ACIJO</name>